<sequence length="117" mass="11935">MAAAAVASSGSAPERSSHTKAGNKLMCPANCATVAAGCSAALPNPPLPRARRCAPGGRSEITCKQTSRHRSLHPNTSHLLLTPLGADPHPQRKLEALGDTSRPPGGIPRSSSSIPDA</sequence>
<comment type="caution">
    <text evidence="2">The sequence shown here is derived from an EMBL/GenBank/DDBJ whole genome shotgun (WGS) entry which is preliminary data.</text>
</comment>
<dbReference type="AlphaFoldDB" id="A0A9N7VGX4"/>
<reference evidence="2" key="1">
    <citation type="submission" date="2020-03" db="EMBL/GenBank/DDBJ databases">
        <authorList>
            <person name="Weist P."/>
        </authorList>
    </citation>
    <scope>NUCLEOTIDE SEQUENCE</scope>
</reference>
<gene>
    <name evidence="2" type="ORF">PLEPLA_LOCUS37133</name>
</gene>
<feature type="compositionally biased region" description="Low complexity" evidence="1">
    <location>
        <begin position="101"/>
        <end position="117"/>
    </location>
</feature>
<organism evidence="2 3">
    <name type="scientific">Pleuronectes platessa</name>
    <name type="common">European plaice</name>
    <dbReference type="NCBI Taxonomy" id="8262"/>
    <lineage>
        <taxon>Eukaryota</taxon>
        <taxon>Metazoa</taxon>
        <taxon>Chordata</taxon>
        <taxon>Craniata</taxon>
        <taxon>Vertebrata</taxon>
        <taxon>Euteleostomi</taxon>
        <taxon>Actinopterygii</taxon>
        <taxon>Neopterygii</taxon>
        <taxon>Teleostei</taxon>
        <taxon>Neoteleostei</taxon>
        <taxon>Acanthomorphata</taxon>
        <taxon>Carangaria</taxon>
        <taxon>Pleuronectiformes</taxon>
        <taxon>Pleuronectoidei</taxon>
        <taxon>Pleuronectidae</taxon>
        <taxon>Pleuronectes</taxon>
    </lineage>
</organism>
<evidence type="ECO:0000256" key="1">
    <source>
        <dbReference type="SAM" id="MobiDB-lite"/>
    </source>
</evidence>
<evidence type="ECO:0000313" key="2">
    <source>
        <dbReference type="EMBL" id="CAB1449450.1"/>
    </source>
</evidence>
<feature type="region of interest" description="Disordered" evidence="1">
    <location>
        <begin position="1"/>
        <end position="24"/>
    </location>
</feature>
<dbReference type="Proteomes" id="UP001153269">
    <property type="component" value="Unassembled WGS sequence"/>
</dbReference>
<proteinExistence type="predicted"/>
<name>A0A9N7VGX4_PLEPL</name>
<feature type="region of interest" description="Disordered" evidence="1">
    <location>
        <begin position="63"/>
        <end position="117"/>
    </location>
</feature>
<accession>A0A9N7VGX4</accession>
<dbReference type="EMBL" id="CADEAL010004016">
    <property type="protein sequence ID" value="CAB1449450.1"/>
    <property type="molecule type" value="Genomic_DNA"/>
</dbReference>
<protein>
    <submittedName>
        <fullName evidence="2">Uncharacterized protein</fullName>
    </submittedName>
</protein>
<keyword evidence="3" id="KW-1185">Reference proteome</keyword>
<evidence type="ECO:0000313" key="3">
    <source>
        <dbReference type="Proteomes" id="UP001153269"/>
    </source>
</evidence>
<feature type="compositionally biased region" description="Low complexity" evidence="1">
    <location>
        <begin position="1"/>
        <end position="12"/>
    </location>
</feature>